<dbReference type="Proteomes" id="UP001195483">
    <property type="component" value="Unassembled WGS sequence"/>
</dbReference>
<feature type="region of interest" description="Disordered" evidence="1">
    <location>
        <begin position="1"/>
        <end position="21"/>
    </location>
</feature>
<gene>
    <name evidence="2" type="ORF">CHS0354_037924</name>
</gene>
<sequence>MEETSRRFMPEVRPPPNRKKDIFDPEKMIKVDERAREVGFYYIHLYEAPGDESWHGEQGILAKGGGSGGTRRVAESNFELRRRL</sequence>
<name>A0AAE0T9F2_9BIVA</name>
<reference evidence="2" key="2">
    <citation type="journal article" date="2021" name="Genome Biol. Evol.">
        <title>Developing a high-quality reference genome for a parasitic bivalve with doubly uniparental inheritance (Bivalvia: Unionida).</title>
        <authorList>
            <person name="Smith C.H."/>
        </authorList>
    </citation>
    <scope>NUCLEOTIDE SEQUENCE</scope>
    <source>
        <strain evidence="2">CHS0354</strain>
        <tissue evidence="2">Mantle</tissue>
    </source>
</reference>
<comment type="caution">
    <text evidence="2">The sequence shown here is derived from an EMBL/GenBank/DDBJ whole genome shotgun (WGS) entry which is preliminary data.</text>
</comment>
<evidence type="ECO:0000313" key="3">
    <source>
        <dbReference type="Proteomes" id="UP001195483"/>
    </source>
</evidence>
<reference evidence="2" key="1">
    <citation type="journal article" date="2021" name="Genome Biol. Evol.">
        <title>A High-Quality Reference Genome for a Parasitic Bivalve with Doubly Uniparental Inheritance (Bivalvia: Unionida).</title>
        <authorList>
            <person name="Smith C.H."/>
        </authorList>
    </citation>
    <scope>NUCLEOTIDE SEQUENCE</scope>
    <source>
        <strain evidence="2">CHS0354</strain>
    </source>
</reference>
<organism evidence="2 3">
    <name type="scientific">Potamilus streckersoni</name>
    <dbReference type="NCBI Taxonomy" id="2493646"/>
    <lineage>
        <taxon>Eukaryota</taxon>
        <taxon>Metazoa</taxon>
        <taxon>Spiralia</taxon>
        <taxon>Lophotrochozoa</taxon>
        <taxon>Mollusca</taxon>
        <taxon>Bivalvia</taxon>
        <taxon>Autobranchia</taxon>
        <taxon>Heteroconchia</taxon>
        <taxon>Palaeoheterodonta</taxon>
        <taxon>Unionida</taxon>
        <taxon>Unionoidea</taxon>
        <taxon>Unionidae</taxon>
        <taxon>Ambleminae</taxon>
        <taxon>Lampsilini</taxon>
        <taxon>Potamilus</taxon>
    </lineage>
</organism>
<reference evidence="2" key="3">
    <citation type="submission" date="2023-05" db="EMBL/GenBank/DDBJ databases">
        <authorList>
            <person name="Smith C.H."/>
        </authorList>
    </citation>
    <scope>NUCLEOTIDE SEQUENCE</scope>
    <source>
        <strain evidence="2">CHS0354</strain>
        <tissue evidence="2">Mantle</tissue>
    </source>
</reference>
<protein>
    <submittedName>
        <fullName evidence="2">Uncharacterized protein</fullName>
    </submittedName>
</protein>
<evidence type="ECO:0000256" key="1">
    <source>
        <dbReference type="SAM" id="MobiDB-lite"/>
    </source>
</evidence>
<feature type="compositionally biased region" description="Basic and acidic residues" evidence="1">
    <location>
        <begin position="1"/>
        <end position="10"/>
    </location>
</feature>
<accession>A0AAE0T9F2</accession>
<proteinExistence type="predicted"/>
<dbReference type="AlphaFoldDB" id="A0AAE0T9F2"/>
<evidence type="ECO:0000313" key="2">
    <source>
        <dbReference type="EMBL" id="KAK3606247.1"/>
    </source>
</evidence>
<keyword evidence="3" id="KW-1185">Reference proteome</keyword>
<dbReference type="EMBL" id="JAEAOA010002216">
    <property type="protein sequence ID" value="KAK3606247.1"/>
    <property type="molecule type" value="Genomic_DNA"/>
</dbReference>